<dbReference type="Gene3D" id="3.30.1050.10">
    <property type="entry name" value="SCP2 sterol-binding domain"/>
    <property type="match status" value="1"/>
</dbReference>
<dbReference type="AlphaFoldDB" id="A0A2S3ZSX8"/>
<name>A0A2S3ZSX8_ARTGL</name>
<sequence length="448" mass="48201">MPQSYEPAISRATRSFPYELRTFPVRRVDGKISPELSKWAEAVALGFHGDAMTEDALAFYIACEEVDGRMVTGAYLSDAQAPVGAWDAQYPVSTYAYHRKNLNVGAGTLMPVHQITAVTVRPSHRRRGLLRAMMDSDLAQAKAAGIPMAALTASEATIYGRFGFGVATHTSTIEVTVKGGLDFLVPAAASVGVVEIAPVGTVRDLHNEIFERVHATSYGSIGRHDMYRLAATGLGNYGAVEPLKNVRAALHYDASGAVDGYVTYKPSDDKNRSAVEIVDLLAVTDAAYLALWNYLGSLDLIDVITWDMAPVVDPLEWAIAAKRHYKRTATEDHLWLRILDTPGSLAAREYASDGSLVIHVGDPLGHASGIFRIEVVHGKATVTRCPEDGSVEAELSMGVSELSSLYLGGVTARVLLAAGRVREMRSGSVAVFDALFAAPESAHCMTSF</sequence>
<dbReference type="SUPFAM" id="SSF55718">
    <property type="entry name" value="SCP-like"/>
    <property type="match status" value="1"/>
</dbReference>
<dbReference type="PROSITE" id="PS51186">
    <property type="entry name" value="GNAT"/>
    <property type="match status" value="1"/>
</dbReference>
<dbReference type="GO" id="GO:0030649">
    <property type="term" value="P:aminoglycoside antibiotic catabolic process"/>
    <property type="evidence" value="ECO:0007669"/>
    <property type="project" value="TreeGrafter"/>
</dbReference>
<feature type="binding site" evidence="4">
    <location>
        <begin position="118"/>
        <end position="120"/>
    </location>
    <ligand>
        <name>acetyl-CoA</name>
        <dbReference type="ChEBI" id="CHEBI:57288"/>
    </ligand>
</feature>
<feature type="binding site" evidence="4">
    <location>
        <begin position="126"/>
        <end position="131"/>
    </location>
    <ligand>
        <name>acetyl-CoA</name>
        <dbReference type="ChEBI" id="CHEBI:57288"/>
    </ligand>
</feature>
<evidence type="ECO:0000256" key="2">
    <source>
        <dbReference type="ARBA" id="ARBA00022679"/>
    </source>
</evidence>
<feature type="active site" description="Proton donor" evidence="4">
    <location>
        <position position="159"/>
    </location>
</feature>
<dbReference type="Pfam" id="PF17668">
    <property type="entry name" value="Acetyltransf_17"/>
    <property type="match status" value="1"/>
</dbReference>
<dbReference type="InterPro" id="IPR025559">
    <property type="entry name" value="Eis_dom"/>
</dbReference>
<comment type="caution">
    <text evidence="6">The sequence shown here is derived from an EMBL/GenBank/DDBJ whole genome shotgun (WGS) entry which is preliminary data.</text>
</comment>
<dbReference type="InterPro" id="IPR000182">
    <property type="entry name" value="GNAT_dom"/>
</dbReference>
<dbReference type="PANTHER" id="PTHR37817">
    <property type="entry name" value="N-ACETYLTRANSFERASE EIS"/>
    <property type="match status" value="1"/>
</dbReference>
<evidence type="ECO:0000313" key="7">
    <source>
        <dbReference type="Proteomes" id="UP000237061"/>
    </source>
</evidence>
<dbReference type="InterPro" id="IPR051554">
    <property type="entry name" value="Acetyltransferase_Eis"/>
</dbReference>
<feature type="binding site" evidence="4">
    <location>
        <begin position="154"/>
        <end position="155"/>
    </location>
    <ligand>
        <name>acetyl-CoA</name>
        <dbReference type="ChEBI" id="CHEBI:57288"/>
    </ligand>
</feature>
<evidence type="ECO:0000256" key="1">
    <source>
        <dbReference type="ARBA" id="ARBA00009213"/>
    </source>
</evidence>
<reference evidence="6 7" key="1">
    <citation type="submission" date="2018-01" db="EMBL/GenBank/DDBJ databases">
        <title>Arthrobacter sp. nov., from glaciers in China.</title>
        <authorList>
            <person name="Liu Q."/>
            <person name="Xin Y.-H."/>
        </authorList>
    </citation>
    <scope>NUCLEOTIDE SEQUENCE [LARGE SCALE GENOMIC DNA]</scope>
    <source>
        <strain evidence="6 7">HLT2-12-2</strain>
    </source>
</reference>
<evidence type="ECO:0000256" key="4">
    <source>
        <dbReference type="HAMAP-Rule" id="MF_01812"/>
    </source>
</evidence>
<keyword evidence="2 4" id="KW-0808">Transferase</keyword>
<dbReference type="InterPro" id="IPR036527">
    <property type="entry name" value="SCP2_sterol-bd_dom_sf"/>
</dbReference>
<dbReference type="Proteomes" id="UP000237061">
    <property type="component" value="Unassembled WGS sequence"/>
</dbReference>
<evidence type="ECO:0000259" key="5">
    <source>
        <dbReference type="PROSITE" id="PS51186"/>
    </source>
</evidence>
<dbReference type="InterPro" id="IPR016181">
    <property type="entry name" value="Acyl_CoA_acyltransferase"/>
</dbReference>
<dbReference type="Pfam" id="PF13530">
    <property type="entry name" value="SCP2_2"/>
    <property type="match status" value="1"/>
</dbReference>
<dbReference type="PANTHER" id="PTHR37817:SF1">
    <property type="entry name" value="N-ACETYLTRANSFERASE EIS"/>
    <property type="match status" value="1"/>
</dbReference>
<comment type="subunit">
    <text evidence="4">Homohexamer; trimer of dimers.</text>
</comment>
<dbReference type="EMBL" id="PPXC01000014">
    <property type="protein sequence ID" value="POH72361.1"/>
    <property type="molecule type" value="Genomic_DNA"/>
</dbReference>
<dbReference type="HAMAP" id="MF_01812">
    <property type="entry name" value="Eis"/>
    <property type="match status" value="1"/>
</dbReference>
<dbReference type="InterPro" id="IPR041380">
    <property type="entry name" value="Acetyltransf_17"/>
</dbReference>
<proteinExistence type="inferred from homology"/>
<keyword evidence="7" id="KW-1185">Reference proteome</keyword>
<evidence type="ECO:0000313" key="6">
    <source>
        <dbReference type="EMBL" id="POH72361.1"/>
    </source>
</evidence>
<keyword evidence="3 4" id="KW-0012">Acyltransferase</keyword>
<protein>
    <submittedName>
        <fullName evidence="6">GNAT family N-acetyltransferase</fullName>
    </submittedName>
</protein>
<feature type="domain" description="N-acetyltransferase" evidence="5">
    <location>
        <begin position="47"/>
        <end position="188"/>
    </location>
</feature>
<dbReference type="GO" id="GO:0034069">
    <property type="term" value="F:aminoglycoside N-acetyltransferase activity"/>
    <property type="evidence" value="ECO:0007669"/>
    <property type="project" value="TreeGrafter"/>
</dbReference>
<evidence type="ECO:0000256" key="3">
    <source>
        <dbReference type="ARBA" id="ARBA00023315"/>
    </source>
</evidence>
<dbReference type="Pfam" id="PF13527">
    <property type="entry name" value="Acetyltransf_9"/>
    <property type="match status" value="1"/>
</dbReference>
<dbReference type="SUPFAM" id="SSF55729">
    <property type="entry name" value="Acyl-CoA N-acyltransferases (Nat)"/>
    <property type="match status" value="1"/>
</dbReference>
<dbReference type="InterPro" id="IPR022902">
    <property type="entry name" value="NAcTrfase_Eis"/>
</dbReference>
<comment type="similarity">
    <text evidence="1 4">Belongs to the acetyltransferase Eis family.</text>
</comment>
<dbReference type="RefSeq" id="WP_103466818.1">
    <property type="nucleotide sequence ID" value="NZ_PPXC01000014.1"/>
</dbReference>
<accession>A0A2S3ZSX8</accession>
<organism evidence="6 7">
    <name type="scientific">Arthrobacter glacialis</name>
    <dbReference type="NCBI Taxonomy" id="1664"/>
    <lineage>
        <taxon>Bacteria</taxon>
        <taxon>Bacillati</taxon>
        <taxon>Actinomycetota</taxon>
        <taxon>Actinomycetes</taxon>
        <taxon>Micrococcales</taxon>
        <taxon>Micrococcaceae</taxon>
        <taxon>Arthrobacter</taxon>
    </lineage>
</organism>
<dbReference type="Gene3D" id="3.40.630.30">
    <property type="match status" value="2"/>
</dbReference>
<gene>
    <name evidence="6" type="ORF">CVS27_15835</name>
</gene>
<feature type="active site" description="Proton acceptor; via carboxylate" evidence="4">
    <location>
        <position position="448"/>
    </location>
</feature>